<dbReference type="PANTHER" id="PTHR46638:SF1">
    <property type="entry name" value="CORRINOID ADENOSYLTRANSFERASE"/>
    <property type="match status" value="1"/>
</dbReference>
<dbReference type="GO" id="GO:0008817">
    <property type="term" value="F:corrinoid adenosyltransferase activity"/>
    <property type="evidence" value="ECO:0007669"/>
    <property type="project" value="InterPro"/>
</dbReference>
<name>A0A7M1T085_9MICO</name>
<proteinExistence type="predicted"/>
<dbReference type="EMBL" id="CP063169">
    <property type="protein sequence ID" value="QOR72392.1"/>
    <property type="molecule type" value="Genomic_DNA"/>
</dbReference>
<dbReference type="GO" id="GO:0009236">
    <property type="term" value="P:cobalamin biosynthetic process"/>
    <property type="evidence" value="ECO:0007669"/>
    <property type="project" value="InterPro"/>
</dbReference>
<dbReference type="KEGG" id="halt:IM660_09305"/>
<evidence type="ECO:0000313" key="1">
    <source>
        <dbReference type="EMBL" id="QOR72392.1"/>
    </source>
</evidence>
<dbReference type="SUPFAM" id="SSF52540">
    <property type="entry name" value="P-loop containing nucleoside triphosphate hydrolases"/>
    <property type="match status" value="1"/>
</dbReference>
<dbReference type="InterPro" id="IPR003724">
    <property type="entry name" value="CblAdoTrfase_CobA"/>
</dbReference>
<organism evidence="1 2">
    <name type="scientific">Ruania alkalisoli</name>
    <dbReference type="NCBI Taxonomy" id="2779775"/>
    <lineage>
        <taxon>Bacteria</taxon>
        <taxon>Bacillati</taxon>
        <taxon>Actinomycetota</taxon>
        <taxon>Actinomycetes</taxon>
        <taxon>Micrococcales</taxon>
        <taxon>Ruaniaceae</taxon>
        <taxon>Ruania</taxon>
    </lineage>
</organism>
<sequence>MMLFTGEGWGKSAAAIGYAVRARGRGWPTTVVQFLKGGSWNAAEISQAGPLGIHWPVLSPELTWGSRDPTALAQVALGHAREALAEPEPSLVVLDELTHAIHSGWLEVTEVVETIQHRHPGVSVIITGRHSVAEFCELADTVTRFDMVEHDGKKGILST</sequence>
<reference evidence="1 2" key="1">
    <citation type="submission" date="2020-10" db="EMBL/GenBank/DDBJ databases">
        <title>Haloactinobacterium sp. RN3S43, a bacterium isolated from saline soil.</title>
        <authorList>
            <person name="Sun J.-Q."/>
        </authorList>
    </citation>
    <scope>NUCLEOTIDE SEQUENCE [LARGE SCALE GENOMIC DNA]</scope>
    <source>
        <strain evidence="1 2">RN3S43</strain>
    </source>
</reference>
<dbReference type="Pfam" id="PF02572">
    <property type="entry name" value="CobA_CobO_BtuR"/>
    <property type="match status" value="1"/>
</dbReference>
<gene>
    <name evidence="1" type="ORF">IM660_09305</name>
</gene>
<dbReference type="Proteomes" id="UP000593758">
    <property type="component" value="Chromosome"/>
</dbReference>
<protein>
    <submittedName>
        <fullName evidence="1">Cob(I)yrinic acid a,c-diamide adenosyltransferase</fullName>
    </submittedName>
</protein>
<dbReference type="InterPro" id="IPR027417">
    <property type="entry name" value="P-loop_NTPase"/>
</dbReference>
<keyword evidence="2" id="KW-1185">Reference proteome</keyword>
<evidence type="ECO:0000313" key="2">
    <source>
        <dbReference type="Proteomes" id="UP000593758"/>
    </source>
</evidence>
<dbReference type="PIRSF" id="PIRSF015617">
    <property type="entry name" value="Adensltrnsf_CobA"/>
    <property type="match status" value="1"/>
</dbReference>
<dbReference type="GO" id="GO:0005524">
    <property type="term" value="F:ATP binding"/>
    <property type="evidence" value="ECO:0007669"/>
    <property type="project" value="InterPro"/>
</dbReference>
<dbReference type="AlphaFoldDB" id="A0A7M1T085"/>
<dbReference type="Gene3D" id="3.40.50.300">
    <property type="entry name" value="P-loop containing nucleotide triphosphate hydrolases"/>
    <property type="match status" value="1"/>
</dbReference>
<dbReference type="PANTHER" id="PTHR46638">
    <property type="entry name" value="CORRINOID ADENOSYLTRANSFERASE"/>
    <property type="match status" value="1"/>
</dbReference>
<accession>A0A7M1T085</accession>
<keyword evidence="1" id="KW-0808">Transferase</keyword>